<protein>
    <recommendedName>
        <fullName evidence="1">HAT C-terminal dimerisation domain-containing protein</fullName>
    </recommendedName>
</protein>
<dbReference type="HOGENOM" id="CLU_009123_15_1_1"/>
<dbReference type="InterPro" id="IPR012337">
    <property type="entry name" value="RNaseH-like_sf"/>
</dbReference>
<dbReference type="AlphaFoldDB" id="R7SXE6"/>
<sequence>LYLVSRDVLAAQASGVVCERVFSSSKETDTLRRSRLHPVLMEALQILKFRYRQERLDLFGDIVTRVEELTLDDLDTDVET</sequence>
<accession>R7SXE6</accession>
<feature type="domain" description="HAT C-terminal dimerisation" evidence="1">
    <location>
        <begin position="1"/>
        <end position="48"/>
    </location>
</feature>
<reference evidence="2 3" key="1">
    <citation type="journal article" date="2012" name="Science">
        <title>The Paleozoic origin of enzymatic lignin decomposition reconstructed from 31 fungal genomes.</title>
        <authorList>
            <person name="Floudas D."/>
            <person name="Binder M."/>
            <person name="Riley R."/>
            <person name="Barry K."/>
            <person name="Blanchette R.A."/>
            <person name="Henrissat B."/>
            <person name="Martinez A.T."/>
            <person name="Otillar R."/>
            <person name="Spatafora J.W."/>
            <person name="Yadav J.S."/>
            <person name="Aerts A."/>
            <person name="Benoit I."/>
            <person name="Boyd A."/>
            <person name="Carlson A."/>
            <person name="Copeland A."/>
            <person name="Coutinho P.M."/>
            <person name="de Vries R.P."/>
            <person name="Ferreira P."/>
            <person name="Findley K."/>
            <person name="Foster B."/>
            <person name="Gaskell J."/>
            <person name="Glotzer D."/>
            <person name="Gorecki P."/>
            <person name="Heitman J."/>
            <person name="Hesse C."/>
            <person name="Hori C."/>
            <person name="Igarashi K."/>
            <person name="Jurgens J.A."/>
            <person name="Kallen N."/>
            <person name="Kersten P."/>
            <person name="Kohler A."/>
            <person name="Kuees U."/>
            <person name="Kumar T.K.A."/>
            <person name="Kuo A."/>
            <person name="LaButti K."/>
            <person name="Larrondo L.F."/>
            <person name="Lindquist E."/>
            <person name="Ling A."/>
            <person name="Lombard V."/>
            <person name="Lucas S."/>
            <person name="Lundell T."/>
            <person name="Martin R."/>
            <person name="McLaughlin D.J."/>
            <person name="Morgenstern I."/>
            <person name="Morin E."/>
            <person name="Murat C."/>
            <person name="Nagy L.G."/>
            <person name="Nolan M."/>
            <person name="Ohm R.A."/>
            <person name="Patyshakuliyeva A."/>
            <person name="Rokas A."/>
            <person name="Ruiz-Duenas F.J."/>
            <person name="Sabat G."/>
            <person name="Salamov A."/>
            <person name="Samejima M."/>
            <person name="Schmutz J."/>
            <person name="Slot J.C."/>
            <person name="St John F."/>
            <person name="Stenlid J."/>
            <person name="Sun H."/>
            <person name="Sun S."/>
            <person name="Syed K."/>
            <person name="Tsang A."/>
            <person name="Wiebenga A."/>
            <person name="Young D."/>
            <person name="Pisabarro A."/>
            <person name="Eastwood D.C."/>
            <person name="Martin F."/>
            <person name="Cullen D."/>
            <person name="Grigoriev I.V."/>
            <person name="Hibbett D.S."/>
        </authorList>
    </citation>
    <scope>NUCLEOTIDE SEQUENCE [LARGE SCALE GENOMIC DNA]</scope>
    <source>
        <strain evidence="2 3">LYAD-421 SS1</strain>
    </source>
</reference>
<dbReference type="SUPFAM" id="SSF53098">
    <property type="entry name" value="Ribonuclease H-like"/>
    <property type="match status" value="1"/>
</dbReference>
<gene>
    <name evidence="2" type="ORF">DICSQDRAFT_61794</name>
</gene>
<dbReference type="KEGG" id="dsq:DICSQDRAFT_61794"/>
<evidence type="ECO:0000313" key="3">
    <source>
        <dbReference type="Proteomes" id="UP000053319"/>
    </source>
</evidence>
<dbReference type="InterPro" id="IPR008906">
    <property type="entry name" value="HATC_C_dom"/>
</dbReference>
<proteinExistence type="predicted"/>
<dbReference type="GO" id="GO:0046983">
    <property type="term" value="F:protein dimerization activity"/>
    <property type="evidence" value="ECO:0007669"/>
    <property type="project" value="InterPro"/>
</dbReference>
<organism evidence="2 3">
    <name type="scientific">Dichomitus squalens (strain LYAD-421)</name>
    <name type="common">Western red white-rot fungus</name>
    <dbReference type="NCBI Taxonomy" id="732165"/>
    <lineage>
        <taxon>Eukaryota</taxon>
        <taxon>Fungi</taxon>
        <taxon>Dikarya</taxon>
        <taxon>Basidiomycota</taxon>
        <taxon>Agaricomycotina</taxon>
        <taxon>Agaricomycetes</taxon>
        <taxon>Polyporales</taxon>
        <taxon>Polyporaceae</taxon>
        <taxon>Dichomitus</taxon>
    </lineage>
</organism>
<dbReference type="Pfam" id="PF05699">
    <property type="entry name" value="Dimer_Tnp_hAT"/>
    <property type="match status" value="1"/>
</dbReference>
<name>R7SXE6_DICSQ</name>
<dbReference type="Proteomes" id="UP000053319">
    <property type="component" value="Unassembled WGS sequence"/>
</dbReference>
<dbReference type="EMBL" id="JH719413">
    <property type="protein sequence ID" value="EJF60849.1"/>
    <property type="molecule type" value="Genomic_DNA"/>
</dbReference>
<dbReference type="RefSeq" id="XP_007366384.1">
    <property type="nucleotide sequence ID" value="XM_007366322.1"/>
</dbReference>
<dbReference type="OMA" id="WRMAMDY"/>
<dbReference type="GeneID" id="18843073"/>
<feature type="non-terminal residue" evidence="2">
    <location>
        <position position="1"/>
    </location>
</feature>
<evidence type="ECO:0000313" key="2">
    <source>
        <dbReference type="EMBL" id="EJF60849.1"/>
    </source>
</evidence>
<evidence type="ECO:0000259" key="1">
    <source>
        <dbReference type="Pfam" id="PF05699"/>
    </source>
</evidence>